<reference evidence="1 2" key="1">
    <citation type="submission" date="2023-07" db="EMBL/GenBank/DDBJ databases">
        <title>Sorghum-associated microbial communities from plants grown in Nebraska, USA.</title>
        <authorList>
            <person name="Schachtman D."/>
        </authorList>
    </citation>
    <scope>NUCLEOTIDE SEQUENCE [LARGE SCALE GENOMIC DNA]</scope>
    <source>
        <strain evidence="1 2">BE314</strain>
    </source>
</reference>
<dbReference type="InterPro" id="IPR016155">
    <property type="entry name" value="Mopterin_synth/thiamin_S_b"/>
</dbReference>
<proteinExistence type="predicted"/>
<name>A0ABU1YKM8_ROSSA</name>
<dbReference type="RefSeq" id="WP_310262191.1">
    <property type="nucleotide sequence ID" value="NZ_JAVDXU010000001.1"/>
</dbReference>
<dbReference type="InterPro" id="IPR012675">
    <property type="entry name" value="Beta-grasp_dom_sf"/>
</dbReference>
<sequence>MALVEFTPQLRRFVDAPSCQCKAATLGEALDAAFAEQPRLRGYILDEQGHLRVNVVVFIDGKRARDLRGLSDPLRVDSRIHVLQALSGG</sequence>
<evidence type="ECO:0008006" key="3">
    <source>
        <dbReference type="Google" id="ProtNLM"/>
    </source>
</evidence>
<dbReference type="EMBL" id="JAVDXU010000001">
    <property type="protein sequence ID" value="MDR7268541.1"/>
    <property type="molecule type" value="Genomic_DNA"/>
</dbReference>
<dbReference type="InterPro" id="IPR052045">
    <property type="entry name" value="Sulfur_Carrier/Prot_Modifier"/>
</dbReference>
<accession>A0ABU1YKM8</accession>
<evidence type="ECO:0000313" key="2">
    <source>
        <dbReference type="Proteomes" id="UP001180453"/>
    </source>
</evidence>
<dbReference type="Gene3D" id="3.10.20.30">
    <property type="match status" value="1"/>
</dbReference>
<dbReference type="PANTHER" id="PTHR38031:SF1">
    <property type="entry name" value="SULFUR CARRIER PROTEIN CYSO"/>
    <property type="match status" value="1"/>
</dbReference>
<keyword evidence="2" id="KW-1185">Reference proteome</keyword>
<dbReference type="Pfam" id="PF02597">
    <property type="entry name" value="ThiS"/>
    <property type="match status" value="1"/>
</dbReference>
<comment type="caution">
    <text evidence="1">The sequence shown here is derived from an EMBL/GenBank/DDBJ whole genome shotgun (WGS) entry which is preliminary data.</text>
</comment>
<dbReference type="InterPro" id="IPR003749">
    <property type="entry name" value="ThiS/MoaD-like"/>
</dbReference>
<organism evidence="1 2">
    <name type="scientific">Roseateles saccharophilus</name>
    <name type="common">Pseudomonas saccharophila</name>
    <dbReference type="NCBI Taxonomy" id="304"/>
    <lineage>
        <taxon>Bacteria</taxon>
        <taxon>Pseudomonadati</taxon>
        <taxon>Pseudomonadota</taxon>
        <taxon>Betaproteobacteria</taxon>
        <taxon>Burkholderiales</taxon>
        <taxon>Sphaerotilaceae</taxon>
        <taxon>Roseateles</taxon>
    </lineage>
</organism>
<gene>
    <name evidence="1" type="ORF">J2X20_001170</name>
</gene>
<dbReference type="CDD" id="cd17040">
    <property type="entry name" value="Ubl_MoaD_like"/>
    <property type="match status" value="1"/>
</dbReference>
<dbReference type="SUPFAM" id="SSF54285">
    <property type="entry name" value="MoaD/ThiS"/>
    <property type="match status" value="1"/>
</dbReference>
<evidence type="ECO:0000313" key="1">
    <source>
        <dbReference type="EMBL" id="MDR7268541.1"/>
    </source>
</evidence>
<protein>
    <recommendedName>
        <fullName evidence="3">Thiamine biosynthesis protein ThiS</fullName>
    </recommendedName>
</protein>
<dbReference type="PANTHER" id="PTHR38031">
    <property type="entry name" value="SULFUR CARRIER PROTEIN SLR0821-RELATED"/>
    <property type="match status" value="1"/>
</dbReference>
<dbReference type="Proteomes" id="UP001180453">
    <property type="component" value="Unassembled WGS sequence"/>
</dbReference>